<dbReference type="RefSeq" id="XP_030765448.1">
    <property type="nucleotide sequence ID" value="XM_030909588.1"/>
</dbReference>
<dbReference type="GO" id="GO:0006260">
    <property type="term" value="P:DNA replication"/>
    <property type="evidence" value="ECO:0007669"/>
    <property type="project" value="TreeGrafter"/>
</dbReference>
<keyword evidence="3" id="KW-0539">Nucleus</keyword>
<dbReference type="GO" id="GO:0005662">
    <property type="term" value="C:DNA replication factor A complex"/>
    <property type="evidence" value="ECO:0007669"/>
    <property type="project" value="TreeGrafter"/>
</dbReference>
<evidence type="ECO:0000256" key="3">
    <source>
        <dbReference type="ARBA" id="ARBA00023242"/>
    </source>
</evidence>
<dbReference type="OrthoDB" id="6772813at2759"/>
<accession>A0A6J2YN83</accession>
<dbReference type="AlphaFoldDB" id="A0A6J2YN83"/>
<dbReference type="InterPro" id="IPR012340">
    <property type="entry name" value="NA-bd_OB-fold"/>
</dbReference>
<evidence type="ECO:0000313" key="5">
    <source>
        <dbReference type="RefSeq" id="XP_030765448.1"/>
    </source>
</evidence>
<dbReference type="PANTHER" id="PTHR13989:SF16">
    <property type="entry name" value="REPLICATION PROTEIN A2"/>
    <property type="match status" value="1"/>
</dbReference>
<keyword evidence="2" id="KW-0238">DNA-binding</keyword>
<comment type="subcellular location">
    <subcellularLocation>
        <location evidence="1">Nucleus</location>
    </subcellularLocation>
</comment>
<protein>
    <submittedName>
        <fullName evidence="5">Uncharacterized protein LOC115889551</fullName>
    </submittedName>
</protein>
<dbReference type="GeneID" id="115889551"/>
<dbReference type="GO" id="GO:0003697">
    <property type="term" value="F:single-stranded DNA binding"/>
    <property type="evidence" value="ECO:0007669"/>
    <property type="project" value="TreeGrafter"/>
</dbReference>
<dbReference type="Proteomes" id="UP000504635">
    <property type="component" value="Unplaced"/>
</dbReference>
<gene>
    <name evidence="5" type="primary">LOC115889551</name>
</gene>
<dbReference type="GO" id="GO:0000781">
    <property type="term" value="C:chromosome, telomeric region"/>
    <property type="evidence" value="ECO:0007669"/>
    <property type="project" value="TreeGrafter"/>
</dbReference>
<proteinExistence type="predicted"/>
<reference evidence="5" key="1">
    <citation type="submission" date="2025-08" db="UniProtKB">
        <authorList>
            <consortium name="RefSeq"/>
        </authorList>
    </citation>
    <scope>IDENTIFICATION</scope>
    <source>
        <tissue evidence="5">Gonads</tissue>
    </source>
</reference>
<dbReference type="KEGG" id="soy:115889551"/>
<evidence type="ECO:0000256" key="2">
    <source>
        <dbReference type="ARBA" id="ARBA00023125"/>
    </source>
</evidence>
<evidence type="ECO:0000256" key="1">
    <source>
        <dbReference type="ARBA" id="ARBA00004123"/>
    </source>
</evidence>
<dbReference type="GO" id="GO:0035861">
    <property type="term" value="C:site of double-strand break"/>
    <property type="evidence" value="ECO:0007669"/>
    <property type="project" value="TreeGrafter"/>
</dbReference>
<dbReference type="InterPro" id="IPR040260">
    <property type="entry name" value="RFA2-like"/>
</dbReference>
<keyword evidence="4" id="KW-1185">Reference proteome</keyword>
<dbReference type="Gene3D" id="2.40.50.140">
    <property type="entry name" value="Nucleic acid-binding proteins"/>
    <property type="match status" value="1"/>
</dbReference>
<dbReference type="InParanoid" id="A0A6J2YN83"/>
<sequence>MSGNDSNSLSDIIKEGQWVITVNEGGEVKVAACEEHQSFNATGLDWKILPKDVPENTPAPGSGIYKEPFKEVAFSRLQYNISFFFIRDLLDMKKANALSEKFICNGVPFSRVMFSARIQMVAKKGDHFRLALDDGTACILCVVILSSEPPKTFKYKNVVFGEKNNQEVPQNFDQTSVGKYVRIIGHLNEFQGKKFIYCYNIRWVTEEFHQKFTKRIADSYVYKKNFATY</sequence>
<evidence type="ECO:0000313" key="4">
    <source>
        <dbReference type="Proteomes" id="UP000504635"/>
    </source>
</evidence>
<name>A0A6J2YN83_SITOR</name>
<dbReference type="PANTHER" id="PTHR13989">
    <property type="entry name" value="REPLICATION PROTEIN A-RELATED"/>
    <property type="match status" value="1"/>
</dbReference>
<dbReference type="GO" id="GO:0006289">
    <property type="term" value="P:nucleotide-excision repair"/>
    <property type="evidence" value="ECO:0007669"/>
    <property type="project" value="TreeGrafter"/>
</dbReference>
<dbReference type="GO" id="GO:0000724">
    <property type="term" value="P:double-strand break repair via homologous recombination"/>
    <property type="evidence" value="ECO:0007669"/>
    <property type="project" value="TreeGrafter"/>
</dbReference>
<organism evidence="4 5">
    <name type="scientific">Sitophilus oryzae</name>
    <name type="common">Rice weevil</name>
    <name type="synonym">Curculio oryzae</name>
    <dbReference type="NCBI Taxonomy" id="7048"/>
    <lineage>
        <taxon>Eukaryota</taxon>
        <taxon>Metazoa</taxon>
        <taxon>Ecdysozoa</taxon>
        <taxon>Arthropoda</taxon>
        <taxon>Hexapoda</taxon>
        <taxon>Insecta</taxon>
        <taxon>Pterygota</taxon>
        <taxon>Neoptera</taxon>
        <taxon>Endopterygota</taxon>
        <taxon>Coleoptera</taxon>
        <taxon>Polyphaga</taxon>
        <taxon>Cucujiformia</taxon>
        <taxon>Curculionidae</taxon>
        <taxon>Dryophthorinae</taxon>
        <taxon>Sitophilus</taxon>
    </lineage>
</organism>
<dbReference type="SUPFAM" id="SSF50249">
    <property type="entry name" value="Nucleic acid-binding proteins"/>
    <property type="match status" value="1"/>
</dbReference>